<name>A0A095ZPJ8_9BACT</name>
<dbReference type="OrthoDB" id="1234596at2"/>
<dbReference type="Proteomes" id="UP000029556">
    <property type="component" value="Unassembled WGS sequence"/>
</dbReference>
<accession>A0A095ZPJ8</accession>
<dbReference type="AlphaFoldDB" id="A0A095ZPJ8"/>
<gene>
    <name evidence="1" type="ORF">HMPREF2137_02170</name>
</gene>
<evidence type="ECO:0008006" key="3">
    <source>
        <dbReference type="Google" id="ProtNLM"/>
    </source>
</evidence>
<proteinExistence type="predicted"/>
<dbReference type="EMBL" id="JRNN01000028">
    <property type="protein sequence ID" value="KGF36276.1"/>
    <property type="molecule type" value="Genomic_DNA"/>
</dbReference>
<dbReference type="RefSeq" id="WP_023057811.1">
    <property type="nucleotide sequence ID" value="NZ_JRNN01000028.1"/>
</dbReference>
<reference evidence="1 2" key="1">
    <citation type="submission" date="2014-07" db="EMBL/GenBank/DDBJ databases">
        <authorList>
            <person name="McCorrison J."/>
            <person name="Sanka R."/>
            <person name="Torralba M."/>
            <person name="Gillis M."/>
            <person name="Haft D.H."/>
            <person name="Methe B."/>
            <person name="Sutton G."/>
            <person name="Nelson K.E."/>
        </authorList>
    </citation>
    <scope>NUCLEOTIDE SEQUENCE [LARGE SCALE GENOMIC DNA]</scope>
    <source>
        <strain evidence="1 2">DNF00853</strain>
    </source>
</reference>
<protein>
    <recommendedName>
        <fullName evidence="3">DUF2971 domain-containing protein</fullName>
    </recommendedName>
</protein>
<comment type="caution">
    <text evidence="1">The sequence shown here is derived from an EMBL/GenBank/DDBJ whole genome shotgun (WGS) entry which is preliminary data.</text>
</comment>
<organism evidence="1 2">
    <name type="scientific">Hoylesella buccalis DNF00853</name>
    <dbReference type="NCBI Taxonomy" id="1401074"/>
    <lineage>
        <taxon>Bacteria</taxon>
        <taxon>Pseudomonadati</taxon>
        <taxon>Bacteroidota</taxon>
        <taxon>Bacteroidia</taxon>
        <taxon>Bacteroidales</taxon>
        <taxon>Prevotellaceae</taxon>
        <taxon>Hoylesella</taxon>
    </lineage>
</organism>
<sequence>MAKIYHYTSIENLALILKNKSIRFNRLDHVDDKEEANIISSGKNLSQYFFTSCWTRDNIENIPLWKMYTNNGLGVRICLEDDPFVDYPLPEDPYGILHAGSIKRSKIPTNEIFGRDRVVVPVVNGTNGFLKDVMYVDDAIAKTSECLKIDDNGTTTNISLSYHDVGYFKNKNWAFEKETRFVIPIFPISSNSYHNKKEWNDEVTRMMYHNYPNTMTNDYFLTIKNEVLNNIIVRLSPNAKIEHFIIVESLLRQYTTKGILERSQLADKINMK</sequence>
<evidence type="ECO:0000313" key="1">
    <source>
        <dbReference type="EMBL" id="KGF36276.1"/>
    </source>
</evidence>
<evidence type="ECO:0000313" key="2">
    <source>
        <dbReference type="Proteomes" id="UP000029556"/>
    </source>
</evidence>